<evidence type="ECO:0000259" key="5">
    <source>
        <dbReference type="PROSITE" id="PS51858"/>
    </source>
</evidence>
<keyword evidence="2" id="KW-0645">Protease</keyword>
<organism evidence="6 7">
    <name type="scientific">Raphidocelis subcapitata</name>
    <dbReference type="NCBI Taxonomy" id="307507"/>
    <lineage>
        <taxon>Eukaryota</taxon>
        <taxon>Viridiplantae</taxon>
        <taxon>Chlorophyta</taxon>
        <taxon>core chlorophytes</taxon>
        <taxon>Chlorophyceae</taxon>
        <taxon>CS clade</taxon>
        <taxon>Sphaeropleales</taxon>
        <taxon>Selenastraceae</taxon>
        <taxon>Raphidocelis</taxon>
    </lineage>
</organism>
<evidence type="ECO:0000256" key="2">
    <source>
        <dbReference type="ARBA" id="ARBA00022670"/>
    </source>
</evidence>
<feature type="compositionally biased region" description="Basic and acidic residues" evidence="4">
    <location>
        <begin position="273"/>
        <end position="284"/>
    </location>
</feature>
<evidence type="ECO:0000256" key="4">
    <source>
        <dbReference type="SAM" id="MobiDB-lite"/>
    </source>
</evidence>
<dbReference type="PROSITE" id="PS51858">
    <property type="entry name" value="PPPDE"/>
    <property type="match status" value="1"/>
</dbReference>
<keyword evidence="3" id="KW-0378">Hydrolase</keyword>
<dbReference type="SMART" id="SM01179">
    <property type="entry name" value="DUF862"/>
    <property type="match status" value="1"/>
</dbReference>
<protein>
    <recommendedName>
        <fullName evidence="5">PPPDE domain-containing protein</fullName>
    </recommendedName>
</protein>
<dbReference type="GO" id="GO:0070646">
    <property type="term" value="P:protein modification by small protein removal"/>
    <property type="evidence" value="ECO:0007669"/>
    <property type="project" value="TreeGrafter"/>
</dbReference>
<name>A0A2V0PBC9_9CHLO</name>
<dbReference type="InterPro" id="IPR008580">
    <property type="entry name" value="PPPDE_dom"/>
</dbReference>
<dbReference type="PANTHER" id="PTHR12378:SF7">
    <property type="entry name" value="DESUMOYLATING ISOPEPTIDASE 1"/>
    <property type="match status" value="1"/>
</dbReference>
<accession>A0A2V0PBC9</accession>
<dbReference type="Proteomes" id="UP000247498">
    <property type="component" value="Unassembled WGS sequence"/>
</dbReference>
<sequence length="284" mass="27716">MAAAAAPTGPAPVQLHLYDLTRGMASALSPMLLGRHVAGIWHSGVVVHGREWFFGYGISSTHAGGSPFGQPDMTIVLGSTEVPPEMVKDIVNDLRPRFRPQDYNLIQNNCNHFSSELAQLLTGEDIPAFVKDQAKEILEGTALGRQFAPLILSLEGITGQAHGMGFGGAATAPPEVESAATAAAVAAAAGAAAASASSAGAAAAADAAAAGGRAAAAPAAAAAAAAEARAARLGLAVAERPGGGGDGGGAGSGGGSAGEGLARGVDGLSLVDGDGRGAEPRAAN</sequence>
<proteinExistence type="inferred from homology"/>
<dbReference type="InterPro" id="IPR042266">
    <property type="entry name" value="PPPDE_sf"/>
</dbReference>
<evidence type="ECO:0000313" key="7">
    <source>
        <dbReference type="Proteomes" id="UP000247498"/>
    </source>
</evidence>
<feature type="region of interest" description="Disordered" evidence="4">
    <location>
        <begin position="241"/>
        <end position="284"/>
    </location>
</feature>
<feature type="compositionally biased region" description="Low complexity" evidence="4">
    <location>
        <begin position="259"/>
        <end position="272"/>
    </location>
</feature>
<dbReference type="Pfam" id="PF05903">
    <property type="entry name" value="Peptidase_C97"/>
    <property type="match status" value="1"/>
</dbReference>
<reference evidence="6 7" key="1">
    <citation type="journal article" date="2018" name="Sci. Rep.">
        <title>Raphidocelis subcapitata (=Pseudokirchneriella subcapitata) provides an insight into genome evolution and environmental adaptations in the Sphaeropleales.</title>
        <authorList>
            <person name="Suzuki S."/>
            <person name="Yamaguchi H."/>
            <person name="Nakajima N."/>
            <person name="Kawachi M."/>
        </authorList>
    </citation>
    <scope>NUCLEOTIDE SEQUENCE [LARGE SCALE GENOMIC DNA]</scope>
    <source>
        <strain evidence="6 7">NIES-35</strain>
    </source>
</reference>
<feature type="domain" description="PPPDE" evidence="5">
    <location>
        <begin position="11"/>
        <end position="156"/>
    </location>
</feature>
<dbReference type="FunCoup" id="A0A2V0PBC9">
    <property type="interactions" value="893"/>
</dbReference>
<dbReference type="AlphaFoldDB" id="A0A2V0PBC9"/>
<dbReference type="STRING" id="307507.A0A2V0PBC9"/>
<dbReference type="PANTHER" id="PTHR12378">
    <property type="entry name" value="DESUMOYLATING ISOPEPTIDASE"/>
    <property type="match status" value="1"/>
</dbReference>
<comment type="similarity">
    <text evidence="1">Belongs to the DeSI family.</text>
</comment>
<dbReference type="OrthoDB" id="21221at2759"/>
<dbReference type="EMBL" id="BDRX01000076">
    <property type="protein sequence ID" value="GBF96242.1"/>
    <property type="molecule type" value="Genomic_DNA"/>
</dbReference>
<dbReference type="InParanoid" id="A0A2V0PBC9"/>
<feature type="compositionally biased region" description="Gly residues" evidence="4">
    <location>
        <begin position="241"/>
        <end position="258"/>
    </location>
</feature>
<comment type="caution">
    <text evidence="6">The sequence shown here is derived from an EMBL/GenBank/DDBJ whole genome shotgun (WGS) entry which is preliminary data.</text>
</comment>
<gene>
    <name evidence="6" type="ORF">Rsub_08787</name>
</gene>
<dbReference type="GO" id="GO:0006508">
    <property type="term" value="P:proteolysis"/>
    <property type="evidence" value="ECO:0007669"/>
    <property type="project" value="UniProtKB-KW"/>
</dbReference>
<dbReference type="GO" id="GO:0008233">
    <property type="term" value="F:peptidase activity"/>
    <property type="evidence" value="ECO:0007669"/>
    <property type="project" value="UniProtKB-KW"/>
</dbReference>
<keyword evidence="7" id="KW-1185">Reference proteome</keyword>
<evidence type="ECO:0000256" key="1">
    <source>
        <dbReference type="ARBA" id="ARBA00008140"/>
    </source>
</evidence>
<evidence type="ECO:0000313" key="6">
    <source>
        <dbReference type="EMBL" id="GBF96242.1"/>
    </source>
</evidence>
<evidence type="ECO:0000256" key="3">
    <source>
        <dbReference type="ARBA" id="ARBA00022801"/>
    </source>
</evidence>
<dbReference type="Gene3D" id="3.90.1720.30">
    <property type="entry name" value="PPPDE domains"/>
    <property type="match status" value="1"/>
</dbReference>